<sequence>MPLPSEKLSPPVSFWMQQMPEKLTEEPLAGQQRALHAVTDALAQQSRFSHGFLLFPHNALKLPWLQATFGKVSWQHAKFYDWLYFTNPSDPLRPLCVNVPSGSADAAITKLVEYLQQPIEQRVDPLKVFADFSTESFMDYCHRIKQSELTDFEDQPLASIIVQQQHPEPFIYCDRVTEASLFGQLGLQSIEGTVRADLQLIEPGALLRANGGVLVIDAVSLLDQPNLWSRLKHSLANNRFDWPQPQPEQGPAYFYRPQAVPLSIKVFLAGGRNELAQLREYDPDFFDHFAFLADYSAYYPIQQYGVAPYFGYLHWLWQYADVLPLTESGYQQWLKFSFRLAEFENELSLASVTLLQYLQEAHQQARANGRSQIDAEAMVAAEKRRIEREGLLADFSRRAILQHQVLIETEGKKVGQVNGLTVVSTGGVEFGEPSRITATVHFGDGDIIDIERKADLSGNIHTKGVMILSAYLANQFARHQPMNVSATVVFEQSYHEVDGDSASMGELCCLLSALAEVPLQQALAVTGAVDQFGQVQAIGAVNDKIEGYFELCKQRGLNGEHGVIIPQANVGQLCLNDDVQQAVSAGLFTIHAVETVEQAISLLAQQSSRDIYRVIRQQSHGDDEHQHWLSRIFRKSYSNN</sequence>
<dbReference type="PRINTS" id="PR00830">
    <property type="entry name" value="ENDOLAPTASE"/>
</dbReference>
<dbReference type="InterPro" id="IPR027417">
    <property type="entry name" value="P-loop_NTPase"/>
</dbReference>
<dbReference type="InterPro" id="IPR014721">
    <property type="entry name" value="Ribsml_uS5_D2-typ_fold_subgr"/>
</dbReference>
<dbReference type="Gene3D" id="3.30.230.10">
    <property type="match status" value="1"/>
</dbReference>
<keyword evidence="1 2" id="KW-0645">Protease</keyword>
<keyword evidence="5" id="KW-1185">Reference proteome</keyword>
<protein>
    <recommendedName>
        <fullName evidence="2">endopeptidase La</fullName>
        <ecNumber evidence="2">3.4.21.53</ecNumber>
    </recommendedName>
</protein>
<dbReference type="GO" id="GO:0004252">
    <property type="term" value="F:serine-type endopeptidase activity"/>
    <property type="evidence" value="ECO:0007669"/>
    <property type="project" value="UniProtKB-UniRule"/>
</dbReference>
<dbReference type="AlphaFoldDB" id="A0A432ZTU2"/>
<dbReference type="GO" id="GO:0006508">
    <property type="term" value="P:proteolysis"/>
    <property type="evidence" value="ECO:0007669"/>
    <property type="project" value="UniProtKB-KW"/>
</dbReference>
<evidence type="ECO:0000256" key="1">
    <source>
        <dbReference type="ARBA" id="ARBA00022670"/>
    </source>
</evidence>
<reference evidence="4 5" key="1">
    <citation type="journal article" date="2011" name="Front. Microbiol.">
        <title>Genomic signatures of strain selection and enhancement in Bacillus atrophaeus var. globigii, a historical biowarfare simulant.</title>
        <authorList>
            <person name="Gibbons H.S."/>
            <person name="Broomall S.M."/>
            <person name="McNew L.A."/>
            <person name="Daligault H."/>
            <person name="Chapman C."/>
            <person name="Bruce D."/>
            <person name="Karavis M."/>
            <person name="Krepps M."/>
            <person name="McGregor P.A."/>
            <person name="Hong C."/>
            <person name="Park K.H."/>
            <person name="Akmal A."/>
            <person name="Feldman A."/>
            <person name="Lin J.S."/>
            <person name="Chang W.E."/>
            <person name="Higgs B.W."/>
            <person name="Demirev P."/>
            <person name="Lindquist J."/>
            <person name="Liem A."/>
            <person name="Fochler E."/>
            <person name="Read T.D."/>
            <person name="Tapia R."/>
            <person name="Johnson S."/>
            <person name="Bishop-Lilly K.A."/>
            <person name="Detter C."/>
            <person name="Han C."/>
            <person name="Sozhamannan S."/>
            <person name="Rosenzweig C.N."/>
            <person name="Skowronski E.W."/>
        </authorList>
    </citation>
    <scope>NUCLEOTIDE SEQUENCE [LARGE SCALE GENOMIC DNA]</scope>
    <source>
        <strain evidence="4 5">CC-PW-9</strain>
    </source>
</reference>
<dbReference type="InterPro" id="IPR046843">
    <property type="entry name" value="LonB_AAA-LID"/>
</dbReference>
<feature type="active site" evidence="2">
    <location>
        <position position="501"/>
    </location>
</feature>
<feature type="domain" description="Lon proteolytic" evidence="3">
    <location>
        <begin position="411"/>
        <end position="606"/>
    </location>
</feature>
<keyword evidence="2" id="KW-0720">Serine protease</keyword>
<dbReference type="GO" id="GO:0030163">
    <property type="term" value="P:protein catabolic process"/>
    <property type="evidence" value="ECO:0007669"/>
    <property type="project" value="InterPro"/>
</dbReference>
<dbReference type="GO" id="GO:0005524">
    <property type="term" value="F:ATP binding"/>
    <property type="evidence" value="ECO:0007669"/>
    <property type="project" value="InterPro"/>
</dbReference>
<gene>
    <name evidence="4" type="ORF">CWI84_00645</name>
</gene>
<dbReference type="OrthoDB" id="9758568at2"/>
<keyword evidence="2" id="KW-0378">Hydrolase</keyword>
<dbReference type="InterPro" id="IPR020568">
    <property type="entry name" value="Ribosomal_Su5_D2-typ_SF"/>
</dbReference>
<organism evidence="4 5">
    <name type="scientific">Idiomarina tyrosinivorans</name>
    <dbReference type="NCBI Taxonomy" id="1445662"/>
    <lineage>
        <taxon>Bacteria</taxon>
        <taxon>Pseudomonadati</taxon>
        <taxon>Pseudomonadota</taxon>
        <taxon>Gammaproteobacteria</taxon>
        <taxon>Alteromonadales</taxon>
        <taxon>Idiomarinaceae</taxon>
        <taxon>Idiomarina</taxon>
    </lineage>
</organism>
<dbReference type="Pfam" id="PF13654">
    <property type="entry name" value="AAA_32"/>
    <property type="match status" value="1"/>
</dbReference>
<dbReference type="RefSeq" id="WP_126840648.1">
    <property type="nucleotide sequence ID" value="NZ_PIQH01000001.1"/>
</dbReference>
<proteinExistence type="inferred from homology"/>
<dbReference type="InterPro" id="IPR027065">
    <property type="entry name" value="Lon_Prtase"/>
</dbReference>
<dbReference type="EMBL" id="PIQH01000001">
    <property type="protein sequence ID" value="RUO81303.1"/>
    <property type="molecule type" value="Genomic_DNA"/>
</dbReference>
<dbReference type="PROSITE" id="PS51786">
    <property type="entry name" value="LON_PROTEOLYTIC"/>
    <property type="match status" value="1"/>
</dbReference>
<evidence type="ECO:0000313" key="5">
    <source>
        <dbReference type="Proteomes" id="UP000287996"/>
    </source>
</evidence>
<dbReference type="Gene3D" id="3.40.50.300">
    <property type="entry name" value="P-loop containing nucleotide triphosphate hydrolases"/>
    <property type="match status" value="1"/>
</dbReference>
<dbReference type="Proteomes" id="UP000287996">
    <property type="component" value="Unassembled WGS sequence"/>
</dbReference>
<accession>A0A432ZTU2</accession>
<name>A0A432ZTU2_9GAMM</name>
<dbReference type="SUPFAM" id="SSF54211">
    <property type="entry name" value="Ribosomal protein S5 domain 2-like"/>
    <property type="match status" value="1"/>
</dbReference>
<evidence type="ECO:0000259" key="3">
    <source>
        <dbReference type="PROSITE" id="PS51786"/>
    </source>
</evidence>
<dbReference type="EC" id="3.4.21.53" evidence="2"/>
<evidence type="ECO:0000313" key="4">
    <source>
        <dbReference type="EMBL" id="RUO81303.1"/>
    </source>
</evidence>
<dbReference type="Pfam" id="PF20436">
    <property type="entry name" value="LonB_AAA-LID"/>
    <property type="match status" value="1"/>
</dbReference>
<dbReference type="GO" id="GO:0004176">
    <property type="term" value="F:ATP-dependent peptidase activity"/>
    <property type="evidence" value="ECO:0007669"/>
    <property type="project" value="UniProtKB-UniRule"/>
</dbReference>
<comment type="caution">
    <text evidence="4">The sequence shown here is derived from an EMBL/GenBank/DDBJ whole genome shotgun (WGS) entry which is preliminary data.</text>
</comment>
<comment type="catalytic activity">
    <reaction evidence="2">
        <text>Hydrolysis of proteins in presence of ATP.</text>
        <dbReference type="EC" id="3.4.21.53"/>
    </reaction>
</comment>
<comment type="similarity">
    <text evidence="2">Belongs to the peptidase S16 family.</text>
</comment>
<dbReference type="InterPro" id="IPR008269">
    <property type="entry name" value="Lon_proteolytic"/>
</dbReference>
<dbReference type="PANTHER" id="PTHR10046">
    <property type="entry name" value="ATP DEPENDENT LON PROTEASE FAMILY MEMBER"/>
    <property type="match status" value="1"/>
</dbReference>
<dbReference type="InterPro" id="IPR041699">
    <property type="entry name" value="AAA_32"/>
</dbReference>
<feature type="active site" evidence="2">
    <location>
        <position position="544"/>
    </location>
</feature>
<evidence type="ECO:0000256" key="2">
    <source>
        <dbReference type="PROSITE-ProRule" id="PRU01122"/>
    </source>
</evidence>
<dbReference type="Pfam" id="PF05362">
    <property type="entry name" value="Lon_C"/>
    <property type="match status" value="1"/>
</dbReference>